<dbReference type="Gene3D" id="2.60.40.1080">
    <property type="match status" value="2"/>
</dbReference>
<dbReference type="SUPFAM" id="SSF49373">
    <property type="entry name" value="Invasin/intimin cell-adhesion fragments"/>
    <property type="match status" value="2"/>
</dbReference>
<dbReference type="GO" id="GO:0009253">
    <property type="term" value="P:peptidoglycan catabolic process"/>
    <property type="evidence" value="ECO:0007669"/>
    <property type="project" value="InterPro"/>
</dbReference>
<protein>
    <recommendedName>
        <fullName evidence="3">Lysozyme</fullName>
        <ecNumber evidence="3">3.2.1.17</ecNumber>
    </recommendedName>
</protein>
<dbReference type="PROSITE" id="PS51781">
    <property type="entry name" value="SH3B"/>
    <property type="match status" value="4"/>
</dbReference>
<name>A0A2N0UZR1_9FIRM</name>
<evidence type="ECO:0000313" key="7">
    <source>
        <dbReference type="EMBL" id="PKD32472.1"/>
    </source>
</evidence>
<dbReference type="InterPro" id="IPR002196">
    <property type="entry name" value="Glyco_hydro_24"/>
</dbReference>
<dbReference type="InterPro" id="IPR008964">
    <property type="entry name" value="Invasin/intimin_cell_adhesion"/>
</dbReference>
<keyword evidence="3" id="KW-0326">Glycosidase</keyword>
<keyword evidence="5" id="KW-0732">Signal</keyword>
<dbReference type="InterPro" id="IPR023346">
    <property type="entry name" value="Lysozyme-like_dom_sf"/>
</dbReference>
<evidence type="ECO:0000256" key="3">
    <source>
        <dbReference type="RuleBase" id="RU003788"/>
    </source>
</evidence>
<sequence>MKKQKLFVRIVCIVLVVLMAVSVGAVAITAFSANAAQSTEEVSASVSAGASGYINASYVNLRSGAGTKYSVVTCMAKNTKFTFVNGKLYNSKWYKIKLKSNSKTGYVTKEYVAVSSSATASNVSGYVSDDYVNLRSGAGTNYSVVSCLRKNTKLTFVSTSLYNSAWYKVKVTSTAKTGYIKKDYVKMNSSTQPATKATQPATKATKPVTQPTASASTVSGYITDDYVNLRSGAGTNYSVVSCLRKNTKFTFLSTSLYNSSWYKIKVTSTSKTGYIKKDYVKKVSQTHPTTTHPTTTHPTTTQPTTAKPSTGSSVKLSVSSKSIFTGNRFAITATASGKVSWSSSNKGVATVDSRGIVTAKKAGSAKITAKCGSHSAVCKITVKSGSKVNISNSNVNLPWQKSMLLKSSTGGVTWSSSNTKIAKVKNGVVDTVGKGYVTITASTSYGAATCLIHVMPRESVRFCYASPNSAPLNSTVSFKAITDTDRVGVYFVVTNGSTSYKVTAKNKVKDGNSYIWTGTQKLSKSGKWSVKAYSKFKTESKYYTTKGGGAGEVFVTSTTNKTTAACGERRASDEVIKLIANYEGFLSKVTADSITTDPTLGYGKVVISGEQFYNNITTNQAYAYLCQTVNKGGYTTTTNSFLINNGVKFNQQQFDALVCFAYNVGSGVFYNDSELRAVLLNTGSSGTIKAGASGSVSASDVNLRSGAGTNYSVVTRMNNGTKLTFVDGKLHNKNWYKVKLSNGKKGYIHKDYVTVSGGSRNLNNVNKQKLVNALLQYHHAAGSCYWGLLYRRVDEVETFLYGDYDRDGQHNYHKFHFSCYSNPSFGI</sequence>
<dbReference type="SMART" id="SM00287">
    <property type="entry name" value="SH3b"/>
    <property type="match status" value="4"/>
</dbReference>
<dbReference type="Pfam" id="PF00959">
    <property type="entry name" value="Phage_lysozyme"/>
    <property type="match status" value="1"/>
</dbReference>
<accession>A0A2N0UZR1</accession>
<feature type="region of interest" description="Disordered" evidence="4">
    <location>
        <begin position="191"/>
        <end position="210"/>
    </location>
</feature>
<feature type="signal peptide" evidence="5">
    <location>
        <begin position="1"/>
        <end position="27"/>
    </location>
</feature>
<dbReference type="InterPro" id="IPR003646">
    <property type="entry name" value="SH3-like_bac-type"/>
</dbReference>
<feature type="domain" description="SH3b" evidence="6">
    <location>
        <begin position="691"/>
        <end position="757"/>
    </location>
</feature>
<reference evidence="7" key="1">
    <citation type="journal article" date="2018" name="Environ. Microbiol.">
        <title>Sporulation capability and amylosome conservation among diverse human colonic and rumen isolates of the keystone starch-degrader Ruminococcus bromii.</title>
        <authorList>
            <person name="Mukhopadhya I."/>
            <person name="Morais S."/>
            <person name="Laverde-Gomez J."/>
            <person name="Sheridan P.O."/>
            <person name="Walker A.W."/>
            <person name="Kelly W."/>
            <person name="Klieve A.V."/>
            <person name="Ouwerkerk D."/>
            <person name="Duncan S.H."/>
            <person name="Louis P."/>
            <person name="Koropatkin N."/>
            <person name="Cockburn D."/>
            <person name="Kibler R."/>
            <person name="Cooper P.J."/>
            <person name="Sandoval C."/>
            <person name="Crost E."/>
            <person name="Juge N."/>
            <person name="Bayer E.A."/>
            <person name="Flint H.J."/>
        </authorList>
    </citation>
    <scope>NUCLEOTIDE SEQUENCE [LARGE SCALE GENOMIC DNA]</scope>
    <source>
        <strain evidence="7">ATCC 27255</strain>
    </source>
</reference>
<dbReference type="Pfam" id="PF02368">
    <property type="entry name" value="Big_2"/>
    <property type="match status" value="1"/>
</dbReference>
<dbReference type="Pfam" id="PF08239">
    <property type="entry name" value="SH3_3"/>
    <property type="match status" value="4"/>
</dbReference>
<comment type="caution">
    <text evidence="7">The sequence shown here is derived from an EMBL/GenBank/DDBJ whole genome shotgun (WGS) entry which is preliminary data.</text>
</comment>
<dbReference type="GO" id="GO:0042742">
    <property type="term" value="P:defense response to bacterium"/>
    <property type="evidence" value="ECO:0007669"/>
    <property type="project" value="UniProtKB-KW"/>
</dbReference>
<dbReference type="EC" id="3.2.1.17" evidence="3"/>
<dbReference type="RefSeq" id="WP_101028528.1">
    <property type="nucleotide sequence ID" value="NZ_CABMMZ010000026.1"/>
</dbReference>
<dbReference type="Gene3D" id="2.30.30.40">
    <property type="entry name" value="SH3 Domains"/>
    <property type="match status" value="4"/>
</dbReference>
<dbReference type="PANTHER" id="PTHR34408">
    <property type="entry name" value="FAMILY PROTEIN, PUTATIVE-RELATED"/>
    <property type="match status" value="1"/>
</dbReference>
<dbReference type="Proteomes" id="UP000233425">
    <property type="component" value="Unassembled WGS sequence"/>
</dbReference>
<feature type="domain" description="SH3b" evidence="6">
    <location>
        <begin position="49"/>
        <end position="116"/>
    </location>
</feature>
<dbReference type="GO" id="GO:0016998">
    <property type="term" value="P:cell wall macromolecule catabolic process"/>
    <property type="evidence" value="ECO:0007669"/>
    <property type="project" value="InterPro"/>
</dbReference>
<evidence type="ECO:0000256" key="5">
    <source>
        <dbReference type="SAM" id="SignalP"/>
    </source>
</evidence>
<feature type="domain" description="SH3b" evidence="6">
    <location>
        <begin position="217"/>
        <end position="284"/>
    </location>
</feature>
<dbReference type="SUPFAM" id="SSF53955">
    <property type="entry name" value="Lysozyme-like"/>
    <property type="match status" value="1"/>
</dbReference>
<feature type="chain" id="PRO_5039253397" description="Lysozyme" evidence="5">
    <location>
        <begin position="28"/>
        <end position="827"/>
    </location>
</feature>
<gene>
    <name evidence="7" type="ORF">RBATCC27255_00421</name>
</gene>
<dbReference type="InterPro" id="IPR003343">
    <property type="entry name" value="Big_2"/>
</dbReference>
<comment type="catalytic activity">
    <reaction evidence="3">
        <text>Hydrolysis of (1-&gt;4)-beta-linkages between N-acetylmuramic acid and N-acetyl-D-glucosamine residues in a peptidoglycan and between N-acetyl-D-glucosamine residues in chitodextrins.</text>
        <dbReference type="EC" id="3.2.1.17"/>
    </reaction>
</comment>
<dbReference type="AlphaFoldDB" id="A0A2N0UZR1"/>
<organism evidence="7 8">
    <name type="scientific">Ruminococcus bromii</name>
    <dbReference type="NCBI Taxonomy" id="40518"/>
    <lineage>
        <taxon>Bacteria</taxon>
        <taxon>Bacillati</taxon>
        <taxon>Bacillota</taxon>
        <taxon>Clostridia</taxon>
        <taxon>Eubacteriales</taxon>
        <taxon>Oscillospiraceae</taxon>
        <taxon>Ruminococcus</taxon>
    </lineage>
</organism>
<feature type="region of interest" description="Disordered" evidence="4">
    <location>
        <begin position="283"/>
        <end position="313"/>
    </location>
</feature>
<dbReference type="GO" id="GO:0003796">
    <property type="term" value="F:lysozyme activity"/>
    <property type="evidence" value="ECO:0007669"/>
    <property type="project" value="UniProtKB-EC"/>
</dbReference>
<dbReference type="PANTHER" id="PTHR34408:SF1">
    <property type="entry name" value="GLYCOSYL HYDROLASE FAMILY 19 DOMAIN-CONTAINING PROTEIN HI_1415"/>
    <property type="match status" value="1"/>
</dbReference>
<keyword evidence="3" id="KW-0378">Hydrolase</keyword>
<dbReference type="GO" id="GO:0031640">
    <property type="term" value="P:killing of cells of another organism"/>
    <property type="evidence" value="ECO:0007669"/>
    <property type="project" value="UniProtKB-KW"/>
</dbReference>
<keyword evidence="8" id="KW-1185">Reference proteome</keyword>
<proteinExistence type="inferred from homology"/>
<keyword evidence="1 3" id="KW-0929">Antimicrobial</keyword>
<dbReference type="SMART" id="SM00635">
    <property type="entry name" value="BID_2"/>
    <property type="match status" value="2"/>
</dbReference>
<evidence type="ECO:0000256" key="2">
    <source>
        <dbReference type="ARBA" id="ARBA00022638"/>
    </source>
</evidence>
<evidence type="ECO:0000256" key="1">
    <source>
        <dbReference type="ARBA" id="ARBA00022529"/>
    </source>
</evidence>
<keyword evidence="2 3" id="KW-0081">Bacteriolytic enzyme</keyword>
<dbReference type="InterPro" id="IPR052354">
    <property type="entry name" value="Cell_Wall_Dynamics_Protein"/>
</dbReference>
<evidence type="ECO:0000259" key="6">
    <source>
        <dbReference type="PROSITE" id="PS51781"/>
    </source>
</evidence>
<feature type="compositionally biased region" description="Low complexity" evidence="4">
    <location>
        <begin position="285"/>
        <end position="305"/>
    </location>
</feature>
<dbReference type="EMBL" id="NNSR01000026">
    <property type="protein sequence ID" value="PKD32472.1"/>
    <property type="molecule type" value="Genomic_DNA"/>
</dbReference>
<evidence type="ECO:0000313" key="8">
    <source>
        <dbReference type="Proteomes" id="UP000233425"/>
    </source>
</evidence>
<dbReference type="Gene3D" id="1.10.530.40">
    <property type="match status" value="1"/>
</dbReference>
<feature type="domain" description="SH3b" evidence="6">
    <location>
        <begin position="118"/>
        <end position="189"/>
    </location>
</feature>
<dbReference type="InterPro" id="IPR023347">
    <property type="entry name" value="Lysozyme_dom_sf"/>
</dbReference>
<evidence type="ECO:0000256" key="4">
    <source>
        <dbReference type="SAM" id="MobiDB-lite"/>
    </source>
</evidence>
<comment type="similarity">
    <text evidence="3">Belongs to the glycosyl hydrolase 24 family.</text>
</comment>
<feature type="compositionally biased region" description="Low complexity" evidence="4">
    <location>
        <begin position="191"/>
        <end position="207"/>
    </location>
</feature>